<feature type="compositionally biased region" description="Basic and acidic residues" evidence="1">
    <location>
        <begin position="1"/>
        <end position="17"/>
    </location>
</feature>
<organism evidence="2 3">
    <name type="scientific">Salinadaptatus halalkaliphilus</name>
    <dbReference type="NCBI Taxonomy" id="2419781"/>
    <lineage>
        <taxon>Archaea</taxon>
        <taxon>Methanobacteriati</taxon>
        <taxon>Methanobacteriota</taxon>
        <taxon>Stenosarchaea group</taxon>
        <taxon>Halobacteria</taxon>
        <taxon>Halobacteriales</taxon>
        <taxon>Natrialbaceae</taxon>
        <taxon>Salinadaptatus</taxon>
    </lineage>
</organism>
<evidence type="ECO:0000313" key="2">
    <source>
        <dbReference type="EMBL" id="THE66502.1"/>
    </source>
</evidence>
<name>A0A4S3TQ51_9EURY</name>
<evidence type="ECO:0000313" key="3">
    <source>
        <dbReference type="Proteomes" id="UP000318864"/>
    </source>
</evidence>
<keyword evidence="3" id="KW-1185">Reference proteome</keyword>
<dbReference type="EMBL" id="RBZW01000006">
    <property type="protein sequence ID" value="THE66502.1"/>
    <property type="molecule type" value="Genomic_DNA"/>
</dbReference>
<protein>
    <submittedName>
        <fullName evidence="2">Uncharacterized protein</fullName>
    </submittedName>
</protein>
<feature type="region of interest" description="Disordered" evidence="1">
    <location>
        <begin position="1"/>
        <end position="21"/>
    </location>
</feature>
<reference evidence="2 3" key="1">
    <citation type="submission" date="2018-10" db="EMBL/GenBank/DDBJ databases">
        <title>Natronolimnobius sp. XQ-INN 246 isolated from Inner Mongolia Autonomous Region of China.</title>
        <authorList>
            <person name="Xue Q."/>
        </authorList>
    </citation>
    <scope>NUCLEOTIDE SEQUENCE [LARGE SCALE GENOMIC DNA]</scope>
    <source>
        <strain evidence="2 3">XQ-INN 246</strain>
    </source>
</reference>
<sequence>MTREPDAVVECRDDDRGGSSSDFGIELKIVVSAVAVDSSWVGESECSPNSVLAIPAIWTVMRPRYDDPVCKVPCNEYHP</sequence>
<accession>A0A4S3TQ51</accession>
<dbReference type="Proteomes" id="UP000318864">
    <property type="component" value="Unassembled WGS sequence"/>
</dbReference>
<comment type="caution">
    <text evidence="2">The sequence shown here is derived from an EMBL/GenBank/DDBJ whole genome shotgun (WGS) entry which is preliminary data.</text>
</comment>
<gene>
    <name evidence="2" type="ORF">D8Y22_01990</name>
</gene>
<evidence type="ECO:0000256" key="1">
    <source>
        <dbReference type="SAM" id="MobiDB-lite"/>
    </source>
</evidence>
<dbReference type="AlphaFoldDB" id="A0A4S3TQ51"/>
<proteinExistence type="predicted"/>